<comment type="caution">
    <text evidence="2">The sequence shown here is derived from an EMBL/GenBank/DDBJ whole genome shotgun (WGS) entry which is preliminary data.</text>
</comment>
<dbReference type="Gene3D" id="3.40.630.30">
    <property type="match status" value="1"/>
</dbReference>
<evidence type="ECO:0000313" key="2">
    <source>
        <dbReference type="EMBL" id="GAA4419544.1"/>
    </source>
</evidence>
<feature type="domain" description="N-acetyltransferase" evidence="1">
    <location>
        <begin position="155"/>
        <end position="301"/>
    </location>
</feature>
<keyword evidence="3" id="KW-1185">Reference proteome</keyword>
<sequence length="301" mass="32915">MSIVMSTPDVQDLAYVAGVLSSWQYDGAPLHLHPGDLGWHSLKCAGKTAASLRVWSREGKILALGLLDGPDGLLRMAVDPDLRDDDELSRQLVADVNDPQRGVLDVGNAIVEARGAERFSQLLSEEGWQPDEPWTPFRRDLSGPVEEDRVEEAGVRIETIGPDRVDPWVAVHWSAFKGTPFGEKERLFFRERWLTMAEGPFYHRARSLAAFDRHDNAVAVTTVWSAEPGRPGLLEPMGVHRDHRRHGYGVAISVAAASALREMGSSSAIVCTESSNIGAVSTYVAAGFTAHEQVADLQRGA</sequence>
<dbReference type="PROSITE" id="PS51186">
    <property type="entry name" value="GNAT"/>
    <property type="match status" value="1"/>
</dbReference>
<dbReference type="InterPro" id="IPR000182">
    <property type="entry name" value="GNAT_dom"/>
</dbReference>
<dbReference type="SUPFAM" id="SSF55729">
    <property type="entry name" value="Acyl-CoA N-acyltransferases (Nat)"/>
    <property type="match status" value="1"/>
</dbReference>
<organism evidence="2 3">
    <name type="scientific">Georgenia halophila</name>
    <dbReference type="NCBI Taxonomy" id="620889"/>
    <lineage>
        <taxon>Bacteria</taxon>
        <taxon>Bacillati</taxon>
        <taxon>Actinomycetota</taxon>
        <taxon>Actinomycetes</taxon>
        <taxon>Micrococcales</taxon>
        <taxon>Bogoriellaceae</taxon>
        <taxon>Georgenia</taxon>
    </lineage>
</organism>
<evidence type="ECO:0000259" key="1">
    <source>
        <dbReference type="PROSITE" id="PS51186"/>
    </source>
</evidence>
<name>A0ABP8KZ32_9MICO</name>
<accession>A0ABP8KZ32</accession>
<dbReference type="Proteomes" id="UP001500622">
    <property type="component" value="Unassembled WGS sequence"/>
</dbReference>
<gene>
    <name evidence="2" type="ORF">GCM10023169_10340</name>
</gene>
<evidence type="ECO:0000313" key="3">
    <source>
        <dbReference type="Proteomes" id="UP001500622"/>
    </source>
</evidence>
<proteinExistence type="predicted"/>
<dbReference type="InterPro" id="IPR016181">
    <property type="entry name" value="Acyl_CoA_acyltransferase"/>
</dbReference>
<dbReference type="RefSeq" id="WP_345215394.1">
    <property type="nucleotide sequence ID" value="NZ_BAABGN010000002.1"/>
</dbReference>
<dbReference type="EMBL" id="BAABGN010000002">
    <property type="protein sequence ID" value="GAA4419544.1"/>
    <property type="molecule type" value="Genomic_DNA"/>
</dbReference>
<dbReference type="Pfam" id="PF00583">
    <property type="entry name" value="Acetyltransf_1"/>
    <property type="match status" value="1"/>
</dbReference>
<protein>
    <recommendedName>
        <fullName evidence="1">N-acetyltransferase domain-containing protein</fullName>
    </recommendedName>
</protein>
<reference evidence="3" key="1">
    <citation type="journal article" date="2019" name="Int. J. Syst. Evol. Microbiol.">
        <title>The Global Catalogue of Microorganisms (GCM) 10K type strain sequencing project: providing services to taxonomists for standard genome sequencing and annotation.</title>
        <authorList>
            <consortium name="The Broad Institute Genomics Platform"/>
            <consortium name="The Broad Institute Genome Sequencing Center for Infectious Disease"/>
            <person name="Wu L."/>
            <person name="Ma J."/>
        </authorList>
    </citation>
    <scope>NUCLEOTIDE SEQUENCE [LARGE SCALE GENOMIC DNA]</scope>
    <source>
        <strain evidence="3">JCM 17810</strain>
    </source>
</reference>